<sequence>MPKYDSAKESRRFTRSLIWVLVVGGLFLAGQGVRYGLNRSQLSEIREETNKLYSSVLGPDIGGSPFGRLQFEHGKLMASKRIGLDPLGVLAALSRPAVESLRLEGLTLAGTTGRVRGTIGGGPEGFRAYMDTLTDDEYYLFSLYKSDELGDETLFILTVEPQ</sequence>
<evidence type="ECO:0000313" key="2">
    <source>
        <dbReference type="Proteomes" id="UP001061361"/>
    </source>
</evidence>
<proteinExistence type="predicted"/>
<protein>
    <submittedName>
        <fullName evidence="1">Uncharacterized protein</fullName>
    </submittedName>
</protein>
<keyword evidence="2" id="KW-1185">Reference proteome</keyword>
<name>A0ABM8AS79_9BACT</name>
<gene>
    <name evidence="1" type="ORF">JCM14722_18360</name>
</gene>
<organism evidence="1 2">
    <name type="scientific">Pseudodesulfovibrio portus</name>
    <dbReference type="NCBI Taxonomy" id="231439"/>
    <lineage>
        <taxon>Bacteria</taxon>
        <taxon>Pseudomonadati</taxon>
        <taxon>Thermodesulfobacteriota</taxon>
        <taxon>Desulfovibrionia</taxon>
        <taxon>Desulfovibrionales</taxon>
        <taxon>Desulfovibrionaceae</taxon>
    </lineage>
</organism>
<dbReference type="EMBL" id="AP026708">
    <property type="protein sequence ID" value="BDQ34294.1"/>
    <property type="molecule type" value="Genomic_DNA"/>
</dbReference>
<evidence type="ECO:0000313" key="1">
    <source>
        <dbReference type="EMBL" id="BDQ34294.1"/>
    </source>
</evidence>
<dbReference type="Proteomes" id="UP001061361">
    <property type="component" value="Chromosome"/>
</dbReference>
<reference evidence="1" key="1">
    <citation type="submission" date="2022-08" db="EMBL/GenBank/DDBJ databases">
        <title>Genome Sequence of the sulphate-reducing bacterium, Pseudodesulfovibrio portus JCM14722.</title>
        <authorList>
            <person name="Kondo R."/>
            <person name="Kataoka T."/>
        </authorList>
    </citation>
    <scope>NUCLEOTIDE SEQUENCE</scope>
    <source>
        <strain evidence="1">JCM 14722</strain>
    </source>
</reference>
<accession>A0ABM8AS79</accession>